<feature type="transmembrane region" description="Helical" evidence="1">
    <location>
        <begin position="20"/>
        <end position="38"/>
    </location>
</feature>
<dbReference type="Proteomes" id="UP000230970">
    <property type="component" value="Unassembled WGS sequence"/>
</dbReference>
<keyword evidence="1" id="KW-1133">Transmembrane helix</keyword>
<evidence type="ECO:0000313" key="3">
    <source>
        <dbReference type="Proteomes" id="UP000230970"/>
    </source>
</evidence>
<comment type="caution">
    <text evidence="2">The sequence shown here is derived from an EMBL/GenBank/DDBJ whole genome shotgun (WGS) entry which is preliminary data.</text>
</comment>
<dbReference type="AlphaFoldDB" id="A0A2M7TER9"/>
<protein>
    <submittedName>
        <fullName evidence="2">Uncharacterized protein</fullName>
    </submittedName>
</protein>
<accession>A0A2M7TER9</accession>
<sequence length="59" mass="6743">MSSQPKWRDPFVWGKGFFSAGWRIGMTNCFNIAILFILPKIESITIIQKEPGTIRGMLI</sequence>
<evidence type="ECO:0000256" key="1">
    <source>
        <dbReference type="SAM" id="Phobius"/>
    </source>
</evidence>
<organism evidence="2 3">
    <name type="scientific">candidate division WWE3 bacterium CG_4_10_14_0_2_um_filter_42_8</name>
    <dbReference type="NCBI Taxonomy" id="1975074"/>
    <lineage>
        <taxon>Bacteria</taxon>
        <taxon>Katanobacteria</taxon>
    </lineage>
</organism>
<proteinExistence type="predicted"/>
<keyword evidence="1" id="KW-0812">Transmembrane</keyword>
<keyword evidence="1" id="KW-0472">Membrane</keyword>
<evidence type="ECO:0000313" key="2">
    <source>
        <dbReference type="EMBL" id="PIZ43797.1"/>
    </source>
</evidence>
<name>A0A2M7TER9_UNCKA</name>
<reference evidence="3" key="1">
    <citation type="submission" date="2017-09" db="EMBL/GenBank/DDBJ databases">
        <title>Depth-based differentiation of microbial function through sediment-hosted aquifers and enrichment of novel symbionts in the deep terrestrial subsurface.</title>
        <authorList>
            <person name="Probst A.J."/>
            <person name="Ladd B."/>
            <person name="Jarett J.K."/>
            <person name="Geller-Mcgrath D.E."/>
            <person name="Sieber C.M.K."/>
            <person name="Emerson J.B."/>
            <person name="Anantharaman K."/>
            <person name="Thomas B.C."/>
            <person name="Malmstrom R."/>
            <person name="Stieglmeier M."/>
            <person name="Klingl A."/>
            <person name="Woyke T."/>
            <person name="Ryan C.M."/>
            <person name="Banfield J.F."/>
        </authorList>
    </citation>
    <scope>NUCLEOTIDE SEQUENCE [LARGE SCALE GENOMIC DNA]</scope>
</reference>
<gene>
    <name evidence="2" type="ORF">COY34_00310</name>
</gene>
<dbReference type="EMBL" id="PFNJ01000009">
    <property type="protein sequence ID" value="PIZ43797.1"/>
    <property type="molecule type" value="Genomic_DNA"/>
</dbReference>